<reference evidence="2 3" key="1">
    <citation type="submission" date="2023-08" db="EMBL/GenBank/DDBJ databases">
        <title>A Necator americanus chromosomal reference genome.</title>
        <authorList>
            <person name="Ilik V."/>
            <person name="Petrzelkova K.J."/>
            <person name="Pardy F."/>
            <person name="Fuh T."/>
            <person name="Niatou-Singa F.S."/>
            <person name="Gouil Q."/>
            <person name="Baker L."/>
            <person name="Ritchie M.E."/>
            <person name="Jex A.R."/>
            <person name="Gazzola D."/>
            <person name="Li H."/>
            <person name="Toshio Fujiwara R."/>
            <person name="Zhan B."/>
            <person name="Aroian R.V."/>
            <person name="Pafco B."/>
            <person name="Schwarz E.M."/>
        </authorList>
    </citation>
    <scope>NUCLEOTIDE SEQUENCE [LARGE SCALE GENOMIC DNA]</scope>
    <source>
        <strain evidence="2 3">Aroian</strain>
        <tissue evidence="2">Whole animal</tissue>
    </source>
</reference>
<evidence type="ECO:0000256" key="1">
    <source>
        <dbReference type="PROSITE-ProRule" id="PRU00221"/>
    </source>
</evidence>
<sequence length="395" mass="44704">MTWNHSNVQEVVRYRELGLVGHSHVRTVSLDDRLDSLRILRKHSLTNASSPVSCMDIDRVENAFLLCGGISGGIYLSNLLVSDFFEGERTEKFTLPASFNHKHFVSSCQWYRDIRLFVSASSSGELTAWDLTSLCALESYNVCESGKWRPLLHWNEVDKANPLIAVTNGSNNVPLYDLRVGELAQEVRCAKGKTVRAVRWLPAKHHVLFCGDNNGLLSVWDIRSNRKALSSTLTRNNNSIRGIRLTSDGYHLVLVLYTGTVIVYDAVTMEELGVYEFRTRRKWTEKMSNALENFTIVDEGSSVRVALPVGDDIDWIRFSKGFRQEAHVSFISTLSAHLSRVNACVYRNGSQQLYSAGADRNVLCWAPQNDRRRLHLEAESTKKSIVTNDEWSDDD</sequence>
<keyword evidence="3" id="KW-1185">Reference proteome</keyword>
<gene>
    <name evidence="2" type="primary">Necator_chrII.g5398</name>
    <name evidence="2" type="ORF">RB195_017605</name>
</gene>
<evidence type="ECO:0008006" key="4">
    <source>
        <dbReference type="Google" id="ProtNLM"/>
    </source>
</evidence>
<protein>
    <recommendedName>
        <fullName evidence="4">WD domain, G-beta repeat protein</fullName>
    </recommendedName>
</protein>
<dbReference type="PANTHER" id="PTHR46202">
    <property type="entry name" value="DNA EXCISION REPAIR PROTEIN ERCC-8"/>
    <property type="match status" value="1"/>
</dbReference>
<comment type="caution">
    <text evidence="2">The sequence shown here is derived from an EMBL/GenBank/DDBJ whole genome shotgun (WGS) entry which is preliminary data.</text>
</comment>
<dbReference type="SUPFAM" id="SSF50978">
    <property type="entry name" value="WD40 repeat-like"/>
    <property type="match status" value="1"/>
</dbReference>
<evidence type="ECO:0000313" key="3">
    <source>
        <dbReference type="Proteomes" id="UP001303046"/>
    </source>
</evidence>
<dbReference type="InterPro" id="IPR036322">
    <property type="entry name" value="WD40_repeat_dom_sf"/>
</dbReference>
<dbReference type="InterPro" id="IPR042238">
    <property type="entry name" value="Rad28/ERCC8/Ckn1/ATCSA-1"/>
</dbReference>
<keyword evidence="1" id="KW-0853">WD repeat</keyword>
<dbReference type="Proteomes" id="UP001303046">
    <property type="component" value="Unassembled WGS sequence"/>
</dbReference>
<dbReference type="Gene3D" id="2.130.10.10">
    <property type="entry name" value="YVTN repeat-like/Quinoprotein amine dehydrogenase"/>
    <property type="match status" value="1"/>
</dbReference>
<accession>A0ABR1C940</accession>
<dbReference type="SMART" id="SM00320">
    <property type="entry name" value="WD40"/>
    <property type="match status" value="5"/>
</dbReference>
<dbReference type="EMBL" id="JAVFWL010000002">
    <property type="protein sequence ID" value="KAK6733935.1"/>
    <property type="molecule type" value="Genomic_DNA"/>
</dbReference>
<dbReference type="PROSITE" id="PS50082">
    <property type="entry name" value="WD_REPEATS_2"/>
    <property type="match status" value="1"/>
</dbReference>
<dbReference type="InterPro" id="IPR001680">
    <property type="entry name" value="WD40_rpt"/>
</dbReference>
<dbReference type="Pfam" id="PF00400">
    <property type="entry name" value="WD40"/>
    <property type="match status" value="1"/>
</dbReference>
<feature type="repeat" description="WD" evidence="1">
    <location>
        <begin position="98"/>
        <end position="139"/>
    </location>
</feature>
<evidence type="ECO:0000313" key="2">
    <source>
        <dbReference type="EMBL" id="KAK6733935.1"/>
    </source>
</evidence>
<dbReference type="InterPro" id="IPR015943">
    <property type="entry name" value="WD40/YVTN_repeat-like_dom_sf"/>
</dbReference>
<name>A0ABR1C940_NECAM</name>
<proteinExistence type="predicted"/>
<organism evidence="2 3">
    <name type="scientific">Necator americanus</name>
    <name type="common">Human hookworm</name>
    <dbReference type="NCBI Taxonomy" id="51031"/>
    <lineage>
        <taxon>Eukaryota</taxon>
        <taxon>Metazoa</taxon>
        <taxon>Ecdysozoa</taxon>
        <taxon>Nematoda</taxon>
        <taxon>Chromadorea</taxon>
        <taxon>Rhabditida</taxon>
        <taxon>Rhabditina</taxon>
        <taxon>Rhabditomorpha</taxon>
        <taxon>Strongyloidea</taxon>
        <taxon>Ancylostomatidae</taxon>
        <taxon>Bunostominae</taxon>
        <taxon>Necator</taxon>
    </lineage>
</organism>
<dbReference type="PANTHER" id="PTHR46202:SF1">
    <property type="entry name" value="DNA EXCISION REPAIR PROTEIN ERCC-8"/>
    <property type="match status" value="1"/>
</dbReference>